<evidence type="ECO:0000313" key="3">
    <source>
        <dbReference type="Proteomes" id="UP000183253"/>
    </source>
</evidence>
<dbReference type="InterPro" id="IPR026403">
    <property type="entry name" value="Lipo_with_rSAM"/>
</dbReference>
<dbReference type="OrthoDB" id="1095310at2"/>
<sequence>MKEKLLLAAASLLGFATACENKRTVDMYGAPYLDYKIKGKVTDREGNPIKGIEISSQDASPVTSESDGSYELSGREWSFRQTTLTFTDIDGPENGGEFAEKVVTVEFTEADRTEKGKGWHEGTFSRSGVDTTLEKKE</sequence>
<dbReference type="SUPFAM" id="SSF49464">
    <property type="entry name" value="Carboxypeptidase regulatory domain-like"/>
    <property type="match status" value="1"/>
</dbReference>
<dbReference type="InterPro" id="IPR008969">
    <property type="entry name" value="CarboxyPept-like_regulatory"/>
</dbReference>
<evidence type="ECO:0000313" key="2">
    <source>
        <dbReference type="EMBL" id="SEA36875.1"/>
    </source>
</evidence>
<evidence type="ECO:0000256" key="1">
    <source>
        <dbReference type="SAM" id="MobiDB-lite"/>
    </source>
</evidence>
<feature type="compositionally biased region" description="Polar residues" evidence="1">
    <location>
        <begin position="54"/>
        <end position="67"/>
    </location>
</feature>
<dbReference type="AlphaFoldDB" id="A0A1H4ALW4"/>
<gene>
    <name evidence="2" type="ORF">SAMN05444145_10356</name>
</gene>
<keyword evidence="2" id="KW-0449">Lipoprotein</keyword>
<dbReference type="NCBIfam" id="TIGR04134">
    <property type="entry name" value="lipo_with_rSAM"/>
    <property type="match status" value="1"/>
</dbReference>
<dbReference type="RefSeq" id="WP_010261288.1">
    <property type="nucleotide sequence ID" value="NZ_CAEG01000010.1"/>
</dbReference>
<proteinExistence type="predicted"/>
<accession>A0A1H4ALW4</accession>
<organism evidence="2 3">
    <name type="scientific">Alistipes timonensis JC136</name>
    <dbReference type="NCBI Taxonomy" id="1033731"/>
    <lineage>
        <taxon>Bacteria</taxon>
        <taxon>Pseudomonadati</taxon>
        <taxon>Bacteroidota</taxon>
        <taxon>Bacteroidia</taxon>
        <taxon>Bacteroidales</taxon>
        <taxon>Rikenellaceae</taxon>
        <taxon>Alistipes</taxon>
    </lineage>
</organism>
<feature type="region of interest" description="Disordered" evidence="1">
    <location>
        <begin position="111"/>
        <end position="137"/>
    </location>
</feature>
<dbReference type="PROSITE" id="PS51257">
    <property type="entry name" value="PROKAR_LIPOPROTEIN"/>
    <property type="match status" value="1"/>
</dbReference>
<dbReference type="EMBL" id="FNRI01000003">
    <property type="protein sequence ID" value="SEA36875.1"/>
    <property type="molecule type" value="Genomic_DNA"/>
</dbReference>
<dbReference type="STRING" id="1033731.SAMN05444145_10356"/>
<dbReference type="Gene3D" id="2.60.40.1120">
    <property type="entry name" value="Carboxypeptidase-like, regulatory domain"/>
    <property type="match status" value="1"/>
</dbReference>
<keyword evidence="3" id="KW-1185">Reference proteome</keyword>
<name>A0A1H4ALW4_9BACT</name>
<protein>
    <submittedName>
        <fullName evidence="2">Putative lipoprotein, rSAM/lipoprotein system</fullName>
    </submittedName>
</protein>
<dbReference type="Proteomes" id="UP000183253">
    <property type="component" value="Unassembled WGS sequence"/>
</dbReference>
<feature type="region of interest" description="Disordered" evidence="1">
    <location>
        <begin position="51"/>
        <end position="73"/>
    </location>
</feature>
<reference evidence="2 3" key="1">
    <citation type="submission" date="2016-10" db="EMBL/GenBank/DDBJ databases">
        <authorList>
            <person name="de Groot N.N."/>
        </authorList>
    </citation>
    <scope>NUCLEOTIDE SEQUENCE [LARGE SCALE GENOMIC DNA]</scope>
    <source>
        <strain evidence="2 3">DSM 25383</strain>
    </source>
</reference>
<feature type="compositionally biased region" description="Basic and acidic residues" evidence="1">
    <location>
        <begin position="111"/>
        <end position="120"/>
    </location>
</feature>